<reference evidence="2" key="2">
    <citation type="submission" date="2011-02" db="EMBL/GenBank/DDBJ databases">
        <authorList>
            <person name="MacLean D."/>
        </authorList>
    </citation>
    <scope>NUCLEOTIDE SEQUENCE</scope>
</reference>
<proteinExistence type="predicted"/>
<gene>
    <name evidence="2" type="primary">AlNc14C158G7695</name>
    <name evidence="2" type="ORF">ALNC14_086800</name>
</gene>
<protein>
    <submittedName>
        <fullName evidence="2">Uncharacterized protein AlNc14C158G7695</fullName>
    </submittedName>
</protein>
<feature type="compositionally biased region" description="Polar residues" evidence="1">
    <location>
        <begin position="19"/>
        <end position="30"/>
    </location>
</feature>
<feature type="compositionally biased region" description="Basic and acidic residues" evidence="1">
    <location>
        <begin position="1"/>
        <end position="18"/>
    </location>
</feature>
<dbReference type="PANTHER" id="PTHR13582:SF0">
    <property type="entry name" value="M-PHASE PHOSPHOPROTEIN 6"/>
    <property type="match status" value="1"/>
</dbReference>
<name>F0WMK5_9STRA</name>
<dbReference type="Pfam" id="PF10175">
    <property type="entry name" value="MPP6"/>
    <property type="match status" value="1"/>
</dbReference>
<accession>F0WMK5</accession>
<evidence type="ECO:0000256" key="1">
    <source>
        <dbReference type="SAM" id="MobiDB-lite"/>
    </source>
</evidence>
<dbReference type="PANTHER" id="PTHR13582">
    <property type="entry name" value="M-PHASE PHOSPHOPROTEIN 6"/>
    <property type="match status" value="1"/>
</dbReference>
<dbReference type="EMBL" id="FR824203">
    <property type="protein sequence ID" value="CCA22537.1"/>
    <property type="molecule type" value="Genomic_DNA"/>
</dbReference>
<organism evidence="2">
    <name type="scientific">Albugo laibachii Nc14</name>
    <dbReference type="NCBI Taxonomy" id="890382"/>
    <lineage>
        <taxon>Eukaryota</taxon>
        <taxon>Sar</taxon>
        <taxon>Stramenopiles</taxon>
        <taxon>Oomycota</taxon>
        <taxon>Peronosporomycetes</taxon>
        <taxon>Albuginales</taxon>
        <taxon>Albuginaceae</taxon>
        <taxon>Albugo</taxon>
    </lineage>
</organism>
<dbReference type="GO" id="GO:0000460">
    <property type="term" value="P:maturation of 5.8S rRNA"/>
    <property type="evidence" value="ECO:0007669"/>
    <property type="project" value="TreeGrafter"/>
</dbReference>
<feature type="region of interest" description="Disordered" evidence="1">
    <location>
        <begin position="54"/>
        <end position="74"/>
    </location>
</feature>
<evidence type="ECO:0000313" key="2">
    <source>
        <dbReference type="EMBL" id="CCA22537.1"/>
    </source>
</evidence>
<dbReference type="AlphaFoldDB" id="F0WMK5"/>
<sequence>MWRPGTEKPLTRPTERSDGAQSTLSKSTENVNHKMLSKKNFSQKTLAMKFMQRKSADLRKGKKRDVQDPWHVDAPSLKKNDSSFLCDIDVPDPSLPKIFGRRSFGGFNKYIEDEYRISLKRIKCQYTEDIVPQGDEISSTEMTSRMIKYTGLRKKQSHAPKRQKKLWR</sequence>
<dbReference type="HOGENOM" id="CLU_130697_0_0_1"/>
<reference evidence="2" key="1">
    <citation type="journal article" date="2011" name="PLoS Biol.">
        <title>Gene gain and loss during evolution of obligate parasitism in the white rust pathogen of Arabidopsis thaliana.</title>
        <authorList>
            <person name="Kemen E."/>
            <person name="Gardiner A."/>
            <person name="Schultz-Larsen T."/>
            <person name="Kemen A.C."/>
            <person name="Balmuth A.L."/>
            <person name="Robert-Seilaniantz A."/>
            <person name="Bailey K."/>
            <person name="Holub E."/>
            <person name="Studholme D.J."/>
            <person name="Maclean D."/>
            <person name="Jones J.D."/>
        </authorList>
    </citation>
    <scope>NUCLEOTIDE SEQUENCE</scope>
</reference>
<dbReference type="InterPro" id="IPR019324">
    <property type="entry name" value="MPP6"/>
</dbReference>
<feature type="region of interest" description="Disordered" evidence="1">
    <location>
        <begin position="1"/>
        <end position="42"/>
    </location>
</feature>